<evidence type="ECO:0008006" key="3">
    <source>
        <dbReference type="Google" id="ProtNLM"/>
    </source>
</evidence>
<evidence type="ECO:0000313" key="2">
    <source>
        <dbReference type="Proteomes" id="UP000783390"/>
    </source>
</evidence>
<protein>
    <recommendedName>
        <fullName evidence="3">Phage protein</fullName>
    </recommendedName>
</protein>
<reference evidence="1 2" key="1">
    <citation type="submission" date="2021-03" db="EMBL/GenBank/DDBJ databases">
        <title>Genomic Encyclopedia of Type Strains, Phase IV (KMG-IV): sequencing the most valuable type-strain genomes for metagenomic binning, comparative biology and taxonomic classification.</title>
        <authorList>
            <person name="Goeker M."/>
        </authorList>
    </citation>
    <scope>NUCLEOTIDE SEQUENCE [LARGE SCALE GENOMIC DNA]</scope>
    <source>
        <strain evidence="1 2">DSM 3984</strain>
    </source>
</reference>
<dbReference type="RefSeq" id="WP_209796672.1">
    <property type="nucleotide sequence ID" value="NZ_JAGGJZ010000003.1"/>
</dbReference>
<dbReference type="Proteomes" id="UP000783390">
    <property type="component" value="Unassembled WGS sequence"/>
</dbReference>
<name>A0ABS4F0L1_9CLOT</name>
<gene>
    <name evidence="1" type="ORF">J2Z53_001358</name>
</gene>
<organism evidence="1 2">
    <name type="scientific">Clostridium moniliforme</name>
    <dbReference type="NCBI Taxonomy" id="39489"/>
    <lineage>
        <taxon>Bacteria</taxon>
        <taxon>Bacillati</taxon>
        <taxon>Bacillota</taxon>
        <taxon>Clostridia</taxon>
        <taxon>Eubacteriales</taxon>
        <taxon>Clostridiaceae</taxon>
        <taxon>Clostridium</taxon>
    </lineage>
</organism>
<accession>A0ABS4F0L1</accession>
<evidence type="ECO:0000313" key="1">
    <source>
        <dbReference type="EMBL" id="MBP1889775.1"/>
    </source>
</evidence>
<sequence length="90" mass="10769">MLNDNLIRVVFWHNREKDSFDLDLKTPEEIRMILQCGVITHSFNDDTEINIPYRIKGSSYNLMGKNCRQEVNIYLEEIIENVEFYRTRGL</sequence>
<keyword evidence="2" id="KW-1185">Reference proteome</keyword>
<comment type="caution">
    <text evidence="1">The sequence shown here is derived from an EMBL/GenBank/DDBJ whole genome shotgun (WGS) entry which is preliminary data.</text>
</comment>
<proteinExistence type="predicted"/>
<dbReference type="EMBL" id="JAGGJZ010000003">
    <property type="protein sequence ID" value="MBP1889775.1"/>
    <property type="molecule type" value="Genomic_DNA"/>
</dbReference>